<proteinExistence type="predicted"/>
<organism evidence="2 3">
    <name type="scientific">Choanephora cucurbitarum</name>
    <dbReference type="NCBI Taxonomy" id="101091"/>
    <lineage>
        <taxon>Eukaryota</taxon>
        <taxon>Fungi</taxon>
        <taxon>Fungi incertae sedis</taxon>
        <taxon>Mucoromycota</taxon>
        <taxon>Mucoromycotina</taxon>
        <taxon>Mucoromycetes</taxon>
        <taxon>Mucorales</taxon>
        <taxon>Mucorineae</taxon>
        <taxon>Choanephoraceae</taxon>
        <taxon>Choanephoroideae</taxon>
        <taxon>Choanephora</taxon>
    </lineage>
</organism>
<dbReference type="InParanoid" id="A0A1C7NQU8"/>
<dbReference type="EMBL" id="LUGH01000033">
    <property type="protein sequence ID" value="OBZ90796.1"/>
    <property type="molecule type" value="Genomic_DNA"/>
</dbReference>
<sequence length="289" mass="32577">MAVLLKSGNMQLNYEVLGLSNSESKPLILLFHGAGGDLHHYDNVTHKLVKKGYRVLLMDIRHHGLSQPISKAEPVTFDFDDVLKDVDQVLTHVVQQHYTSKKTHSLYVGGLSMGGMIALMFGEEKAKVNYKWNKMELKGLVLMASAVPGMQIERSGWDAFRDRTATLDYLQWSKQAIIQSSITKRGQTETARALGLISDKALYECMVNIALQLPNPTDPPVAYKPRVCLPMLLLMPEQDPLTRPEMELLHKINRQNNIPSRFVLVPNSGHMVILDQSEAVYKQIHKFCS</sequence>
<name>A0A1C7NQU8_9FUNG</name>
<dbReference type="Gene3D" id="3.40.50.1820">
    <property type="entry name" value="alpha/beta hydrolase"/>
    <property type="match status" value="1"/>
</dbReference>
<dbReference type="OrthoDB" id="408373at2759"/>
<protein>
    <recommendedName>
        <fullName evidence="1">Serine aminopeptidase S33 domain-containing protein</fullName>
    </recommendedName>
</protein>
<dbReference type="AlphaFoldDB" id="A0A1C7NQU8"/>
<dbReference type="PANTHER" id="PTHR43798">
    <property type="entry name" value="MONOACYLGLYCEROL LIPASE"/>
    <property type="match status" value="1"/>
</dbReference>
<dbReference type="Pfam" id="PF12146">
    <property type="entry name" value="Hydrolase_4"/>
    <property type="match status" value="1"/>
</dbReference>
<dbReference type="PANTHER" id="PTHR43798:SF33">
    <property type="entry name" value="HYDROLASE, PUTATIVE (AFU_ORTHOLOGUE AFUA_2G14860)-RELATED"/>
    <property type="match status" value="1"/>
</dbReference>
<reference evidence="2 3" key="1">
    <citation type="submission" date="2016-03" db="EMBL/GenBank/DDBJ databases">
        <title>Choanephora cucurbitarum.</title>
        <authorList>
            <person name="Min B."/>
            <person name="Park H."/>
            <person name="Park J.-H."/>
            <person name="Shin H.-D."/>
            <person name="Choi I.-G."/>
        </authorList>
    </citation>
    <scope>NUCLEOTIDE SEQUENCE [LARGE SCALE GENOMIC DNA]</scope>
    <source>
        <strain evidence="2 3">KUS-F28377</strain>
    </source>
</reference>
<evidence type="ECO:0000259" key="1">
    <source>
        <dbReference type="Pfam" id="PF12146"/>
    </source>
</evidence>
<dbReference type="InterPro" id="IPR022742">
    <property type="entry name" value="Hydrolase_4"/>
</dbReference>
<evidence type="ECO:0000313" key="2">
    <source>
        <dbReference type="EMBL" id="OBZ90796.1"/>
    </source>
</evidence>
<feature type="domain" description="Serine aminopeptidase S33" evidence="1">
    <location>
        <begin position="23"/>
        <end position="276"/>
    </location>
</feature>
<keyword evidence="3" id="KW-1185">Reference proteome</keyword>
<comment type="caution">
    <text evidence="2">The sequence shown here is derived from an EMBL/GenBank/DDBJ whole genome shotgun (WGS) entry which is preliminary data.</text>
</comment>
<dbReference type="STRING" id="101091.A0A1C7NQU8"/>
<dbReference type="SUPFAM" id="SSF53474">
    <property type="entry name" value="alpha/beta-Hydrolases"/>
    <property type="match status" value="1"/>
</dbReference>
<accession>A0A1C7NQU8</accession>
<dbReference type="GO" id="GO:0016020">
    <property type="term" value="C:membrane"/>
    <property type="evidence" value="ECO:0007669"/>
    <property type="project" value="TreeGrafter"/>
</dbReference>
<dbReference type="InterPro" id="IPR029058">
    <property type="entry name" value="AB_hydrolase_fold"/>
</dbReference>
<gene>
    <name evidence="2" type="ORF">A0J61_01138</name>
</gene>
<dbReference type="InterPro" id="IPR050266">
    <property type="entry name" value="AB_hydrolase_sf"/>
</dbReference>
<evidence type="ECO:0000313" key="3">
    <source>
        <dbReference type="Proteomes" id="UP000093000"/>
    </source>
</evidence>
<dbReference type="Proteomes" id="UP000093000">
    <property type="component" value="Unassembled WGS sequence"/>
</dbReference>